<dbReference type="EMBL" id="JAVDXW010000001">
    <property type="protein sequence ID" value="MDR7303046.1"/>
    <property type="molecule type" value="Genomic_DNA"/>
</dbReference>
<proteinExistence type="predicted"/>
<sequence length="163" mass="18261">MISRLPTIPHPNATPTTGPHISQDPAKQHRTRTQSQQPLTYYSTRPKTTPHRPHTGQPAKANFPDRARPLTPPPTWEITSRPHQHPTRLTPARSVLTAKTLHIPEPTPHTHPPQPTKHQHNPPLTPHQRRYRSHGDRAGASAVRETAVRVITSRPSDLAVLRG</sequence>
<evidence type="ECO:0000313" key="2">
    <source>
        <dbReference type="EMBL" id="MDR7303046.1"/>
    </source>
</evidence>
<comment type="caution">
    <text evidence="2">The sequence shown here is derived from an EMBL/GenBank/DDBJ whole genome shotgun (WGS) entry which is preliminary data.</text>
</comment>
<dbReference type="AlphaFoldDB" id="A0AAE3ZFQ6"/>
<keyword evidence="3" id="KW-1185">Reference proteome</keyword>
<reference evidence="2" key="1">
    <citation type="submission" date="2023-07" db="EMBL/GenBank/DDBJ databases">
        <title>Sequencing the genomes of 1000 actinobacteria strains.</title>
        <authorList>
            <person name="Klenk H.-P."/>
        </authorList>
    </citation>
    <scope>NUCLEOTIDE SEQUENCE</scope>
    <source>
        <strain evidence="2">DSM 45977</strain>
    </source>
</reference>
<feature type="region of interest" description="Disordered" evidence="1">
    <location>
        <begin position="1"/>
        <end position="147"/>
    </location>
</feature>
<accession>A0AAE3ZFQ6</accession>
<name>A0AAE3ZFQ6_9ACTN</name>
<evidence type="ECO:0000256" key="1">
    <source>
        <dbReference type="SAM" id="MobiDB-lite"/>
    </source>
</evidence>
<organism evidence="2 3">
    <name type="scientific">Haloactinomyces albus</name>
    <dbReference type="NCBI Taxonomy" id="1352928"/>
    <lineage>
        <taxon>Bacteria</taxon>
        <taxon>Bacillati</taxon>
        <taxon>Actinomycetota</taxon>
        <taxon>Actinomycetes</taxon>
        <taxon>Actinopolysporales</taxon>
        <taxon>Actinopolysporaceae</taxon>
        <taxon>Haloactinomyces</taxon>
    </lineage>
</organism>
<gene>
    <name evidence="2" type="ORF">JOF55_003227</name>
</gene>
<feature type="compositionally biased region" description="Pro residues" evidence="1">
    <location>
        <begin position="105"/>
        <end position="115"/>
    </location>
</feature>
<protein>
    <submittedName>
        <fullName evidence="2">Uncharacterized protein</fullName>
    </submittedName>
</protein>
<feature type="compositionally biased region" description="Polar residues" evidence="1">
    <location>
        <begin position="33"/>
        <end position="43"/>
    </location>
</feature>
<dbReference type="Proteomes" id="UP001180845">
    <property type="component" value="Unassembled WGS sequence"/>
</dbReference>
<evidence type="ECO:0000313" key="3">
    <source>
        <dbReference type="Proteomes" id="UP001180845"/>
    </source>
</evidence>